<feature type="compositionally biased region" description="Low complexity" evidence="1">
    <location>
        <begin position="37"/>
        <end position="58"/>
    </location>
</feature>
<dbReference type="RefSeq" id="WP_207869894.1">
    <property type="nucleotide sequence ID" value="NZ_CP062222.1"/>
</dbReference>
<dbReference type="EMBL" id="CP062222">
    <property type="protein sequence ID" value="QTC90983.1"/>
    <property type="molecule type" value="Genomic_DNA"/>
</dbReference>
<evidence type="ECO:0000256" key="1">
    <source>
        <dbReference type="SAM" id="MobiDB-lite"/>
    </source>
</evidence>
<dbReference type="AlphaFoldDB" id="A0A975GVS5"/>
<gene>
    <name evidence="2" type="ORF">IFJ75_17440</name>
</gene>
<accession>A0A975GVS5</accession>
<feature type="region of interest" description="Disordered" evidence="1">
    <location>
        <begin position="37"/>
        <end position="76"/>
    </location>
</feature>
<dbReference type="KEGG" id="bgoe:IFJ75_17440"/>
<organism evidence="2 3">
    <name type="scientific">Brevundimonas goettingensis</name>
    <dbReference type="NCBI Taxonomy" id="2774190"/>
    <lineage>
        <taxon>Bacteria</taxon>
        <taxon>Pseudomonadati</taxon>
        <taxon>Pseudomonadota</taxon>
        <taxon>Alphaproteobacteria</taxon>
        <taxon>Caulobacterales</taxon>
        <taxon>Caulobacteraceae</taxon>
        <taxon>Brevundimonas</taxon>
    </lineage>
</organism>
<dbReference type="Proteomes" id="UP000663918">
    <property type="component" value="Chromosome"/>
</dbReference>
<evidence type="ECO:0000313" key="2">
    <source>
        <dbReference type="EMBL" id="QTC90983.1"/>
    </source>
</evidence>
<name>A0A975GVS5_9CAUL</name>
<sequence>MSAIRPDLPAVQPTSAPSSVRQAQAAFFRAALGEVQATQVQTTPVRTTPVQPQTTEPTSSASGRSLRPGSLLDIKV</sequence>
<proteinExistence type="predicted"/>
<evidence type="ECO:0000313" key="3">
    <source>
        <dbReference type="Proteomes" id="UP000663918"/>
    </source>
</evidence>
<reference evidence="2" key="1">
    <citation type="submission" date="2020-09" db="EMBL/GenBank/DDBJ databases">
        <title>Brevundimonas sp. LVF2 isolated from a puddle in Goettingen, Germany.</title>
        <authorList>
            <person name="Friedrich I."/>
            <person name="Klassen A."/>
            <person name="Hannes N."/>
            <person name="Schneider D."/>
            <person name="Hertel R."/>
            <person name="Daniel R."/>
        </authorList>
    </citation>
    <scope>NUCLEOTIDE SEQUENCE</scope>
    <source>
        <strain evidence="2">LVF2</strain>
    </source>
</reference>
<protein>
    <submittedName>
        <fullName evidence="2">Uncharacterized protein</fullName>
    </submittedName>
</protein>
<keyword evidence="3" id="KW-1185">Reference proteome</keyword>